<evidence type="ECO:0000313" key="2">
    <source>
        <dbReference type="EMBL" id="GAA6194882.1"/>
    </source>
</evidence>
<dbReference type="InterPro" id="IPR007296">
    <property type="entry name" value="DUF403"/>
</dbReference>
<protein>
    <submittedName>
        <fullName evidence="2">Alpha-E domain-containing protein</fullName>
    </submittedName>
</protein>
<evidence type="ECO:0000313" key="3">
    <source>
        <dbReference type="Proteomes" id="UP001441944"/>
    </source>
</evidence>
<dbReference type="PANTHER" id="PTHR34595">
    <property type="entry name" value="BLR5612 PROTEIN"/>
    <property type="match status" value="1"/>
</dbReference>
<dbReference type="RefSeq" id="WP_295449230.1">
    <property type="nucleotide sequence ID" value="NZ_BAABWU010000001.1"/>
</dbReference>
<dbReference type="Proteomes" id="UP001441944">
    <property type="component" value="Unassembled WGS sequence"/>
</dbReference>
<sequence>MLGKTAGGLYWMFRFLERCENTARLVEAGFRIALTRSNDPASEWKSVVTTAGARSHYDAKYDSYEAAYVVDFLLRDPANPSSVLSAVEKARTNARMVRTALTTEVWEAVNEGWMGLKKTLKSPVKETDLPAVLGEIRRHSALVRGAMHGTMLRNDIYDFTQMGIALERADNTARIIDVKYYTLLPSASFVGSALDNVQWETILRSVSAHRSFRWLNDENMTPASVADFLILDPRFPRSLSFCSRILEESLGFLAKDYGTRLTCHDMISAQRDRLRAHTIATVFDEGLHQFITAFIDDINAIGQQIETDYRFIG</sequence>
<dbReference type="Pfam" id="PF04168">
    <property type="entry name" value="Alpha-E"/>
    <property type="match status" value="1"/>
</dbReference>
<dbReference type="InterPro" id="IPR051680">
    <property type="entry name" value="ATP-dep_Glu-Cys_Ligase-2"/>
</dbReference>
<keyword evidence="3" id="KW-1185">Reference proteome</keyword>
<gene>
    <name evidence="2" type="ORF">NBRC116598_03260</name>
</gene>
<proteinExistence type="predicted"/>
<evidence type="ECO:0000259" key="1">
    <source>
        <dbReference type="Pfam" id="PF04168"/>
    </source>
</evidence>
<accession>A0ABQ0AG80</accession>
<name>A0ABQ0AG80_9RHOB</name>
<organism evidence="2 3">
    <name type="scientific">Pseudophaeobacter arcticus</name>
    <dbReference type="NCBI Taxonomy" id="385492"/>
    <lineage>
        <taxon>Bacteria</taxon>
        <taxon>Pseudomonadati</taxon>
        <taxon>Pseudomonadota</taxon>
        <taxon>Alphaproteobacteria</taxon>
        <taxon>Rhodobacterales</taxon>
        <taxon>Paracoccaceae</taxon>
        <taxon>Pseudophaeobacter</taxon>
    </lineage>
</organism>
<dbReference type="PANTHER" id="PTHR34595:SF7">
    <property type="entry name" value="SLL1039 PROTEIN"/>
    <property type="match status" value="1"/>
</dbReference>
<feature type="domain" description="DUF403" evidence="1">
    <location>
        <begin position="1"/>
        <end position="309"/>
    </location>
</feature>
<reference evidence="2 3" key="1">
    <citation type="submission" date="2024-04" db="EMBL/GenBank/DDBJ databases">
        <title>Draft genome sequence of Pseudophaeobacter arcticus NBRC 116598.</title>
        <authorList>
            <person name="Miyakawa T."/>
            <person name="Kusuya Y."/>
            <person name="Miura T."/>
        </authorList>
    </citation>
    <scope>NUCLEOTIDE SEQUENCE [LARGE SCALE GENOMIC DNA]</scope>
    <source>
        <strain evidence="2 3">SU-CL00105</strain>
    </source>
</reference>
<dbReference type="EMBL" id="BAABWU010000001">
    <property type="protein sequence ID" value="GAA6194882.1"/>
    <property type="molecule type" value="Genomic_DNA"/>
</dbReference>
<comment type="caution">
    <text evidence="2">The sequence shown here is derived from an EMBL/GenBank/DDBJ whole genome shotgun (WGS) entry which is preliminary data.</text>
</comment>